<evidence type="ECO:0000256" key="13">
    <source>
        <dbReference type="ARBA" id="ARBA00023204"/>
    </source>
</evidence>
<dbReference type="Gene3D" id="1.10.150.20">
    <property type="entry name" value="5' to 3' exonuclease, C-terminal subdomain"/>
    <property type="match status" value="2"/>
</dbReference>
<dbReference type="FunFam" id="1.20.1060.10:FF:000001">
    <property type="entry name" value="DNA polymerase I"/>
    <property type="match status" value="1"/>
</dbReference>
<evidence type="ECO:0000256" key="10">
    <source>
        <dbReference type="ARBA" id="ARBA00022839"/>
    </source>
</evidence>
<dbReference type="Pfam" id="PF02739">
    <property type="entry name" value="5_3_exonuc_N"/>
    <property type="match status" value="1"/>
</dbReference>
<keyword evidence="12 16" id="KW-0238">DNA-binding</keyword>
<dbReference type="SMART" id="SM00475">
    <property type="entry name" value="53EXOc"/>
    <property type="match status" value="1"/>
</dbReference>
<evidence type="ECO:0000256" key="4">
    <source>
        <dbReference type="ARBA" id="ARBA00022679"/>
    </source>
</evidence>
<protein>
    <recommendedName>
        <fullName evidence="3 15">DNA polymerase I</fullName>
        <ecNumber evidence="2 15">2.7.7.7</ecNumber>
    </recommendedName>
</protein>
<evidence type="ECO:0000259" key="20">
    <source>
        <dbReference type="SMART" id="SM00482"/>
    </source>
</evidence>
<keyword evidence="10 16" id="KW-0269">Exonuclease</keyword>
<dbReference type="GO" id="GO:0008409">
    <property type="term" value="F:5'-3' exonuclease activity"/>
    <property type="evidence" value="ECO:0007669"/>
    <property type="project" value="UniProtKB-UniRule"/>
</dbReference>
<dbReference type="CDD" id="cd09898">
    <property type="entry name" value="H3TH_53EXO"/>
    <property type="match status" value="1"/>
</dbReference>
<dbReference type="InterPro" id="IPR043502">
    <property type="entry name" value="DNA/RNA_pol_sf"/>
</dbReference>
<proteinExistence type="inferred from homology"/>
<comment type="caution">
    <text evidence="21">The sequence shown here is derived from an EMBL/GenBank/DDBJ whole genome shotgun (WGS) entry which is preliminary data.</text>
</comment>
<dbReference type="Pfam" id="PF00476">
    <property type="entry name" value="DNA_pol_A"/>
    <property type="match status" value="1"/>
</dbReference>
<dbReference type="PANTHER" id="PTHR10133:SF27">
    <property type="entry name" value="DNA POLYMERASE NU"/>
    <property type="match status" value="1"/>
</dbReference>
<gene>
    <name evidence="16 21" type="primary">polA</name>
    <name evidence="21" type="ORF">GQN54_13710</name>
</gene>
<dbReference type="InterPro" id="IPR012337">
    <property type="entry name" value="RNaseH-like_sf"/>
</dbReference>
<dbReference type="Pfam" id="PF01367">
    <property type="entry name" value="5_3_exonuc"/>
    <property type="match status" value="1"/>
</dbReference>
<dbReference type="AlphaFoldDB" id="A0A6N9NP67"/>
<dbReference type="PROSITE" id="PS00447">
    <property type="entry name" value="DNA_POLYMERASE_A"/>
    <property type="match status" value="1"/>
</dbReference>
<evidence type="ECO:0000256" key="17">
    <source>
        <dbReference type="SAM" id="Coils"/>
    </source>
</evidence>
<accession>A0A6N9NP67</accession>
<dbReference type="GO" id="GO:0003887">
    <property type="term" value="F:DNA-directed DNA polymerase activity"/>
    <property type="evidence" value="ECO:0007669"/>
    <property type="project" value="UniProtKB-UniRule"/>
</dbReference>
<dbReference type="SMART" id="SM00279">
    <property type="entry name" value="HhH2"/>
    <property type="match status" value="1"/>
</dbReference>
<organism evidence="21 22">
    <name type="scientific">Acidiluteibacter ferrifornacis</name>
    <dbReference type="NCBI Taxonomy" id="2692424"/>
    <lineage>
        <taxon>Bacteria</taxon>
        <taxon>Pseudomonadati</taxon>
        <taxon>Bacteroidota</taxon>
        <taxon>Flavobacteriia</taxon>
        <taxon>Flavobacteriales</taxon>
        <taxon>Cryomorphaceae</taxon>
        <taxon>Acidiluteibacter</taxon>
    </lineage>
</organism>
<dbReference type="PRINTS" id="PR00868">
    <property type="entry name" value="DNAPOLI"/>
</dbReference>
<dbReference type="InterPro" id="IPR036279">
    <property type="entry name" value="5-3_exonuclease_C_sf"/>
</dbReference>
<dbReference type="SUPFAM" id="SSF56672">
    <property type="entry name" value="DNA/RNA polymerases"/>
    <property type="match status" value="1"/>
</dbReference>
<dbReference type="InterPro" id="IPR002421">
    <property type="entry name" value="5-3_exonuclease"/>
</dbReference>
<evidence type="ECO:0000256" key="12">
    <source>
        <dbReference type="ARBA" id="ARBA00023125"/>
    </source>
</evidence>
<keyword evidence="22" id="KW-1185">Reference proteome</keyword>
<dbReference type="PANTHER" id="PTHR10133">
    <property type="entry name" value="DNA POLYMERASE I"/>
    <property type="match status" value="1"/>
</dbReference>
<dbReference type="Gene3D" id="1.20.1060.10">
    <property type="entry name" value="Taq DNA Polymerase, Chain T, domain 4"/>
    <property type="match status" value="1"/>
</dbReference>
<keyword evidence="5 16" id="KW-0548">Nucleotidyltransferase</keyword>
<keyword evidence="4 16" id="KW-0808">Transferase</keyword>
<comment type="function">
    <text evidence="16">In addition to polymerase activity, this DNA polymerase exhibits 3'-5' and 5'-3' exonuclease activity.</text>
</comment>
<dbReference type="GO" id="GO:0008408">
    <property type="term" value="F:3'-5' exonuclease activity"/>
    <property type="evidence" value="ECO:0007669"/>
    <property type="project" value="UniProtKB-UniRule"/>
</dbReference>
<dbReference type="GO" id="GO:0003677">
    <property type="term" value="F:DNA binding"/>
    <property type="evidence" value="ECO:0007669"/>
    <property type="project" value="UniProtKB-UniRule"/>
</dbReference>
<dbReference type="Gene3D" id="3.30.420.10">
    <property type="entry name" value="Ribonuclease H-like superfamily/Ribonuclease H"/>
    <property type="match status" value="1"/>
</dbReference>
<dbReference type="EC" id="2.7.7.7" evidence="2 15"/>
<comment type="similarity">
    <text evidence="1 16">Belongs to the DNA polymerase type-A family.</text>
</comment>
<keyword evidence="11 16" id="KW-0239">DNA-directed DNA polymerase</keyword>
<evidence type="ECO:0000256" key="11">
    <source>
        <dbReference type="ARBA" id="ARBA00022932"/>
    </source>
</evidence>
<keyword evidence="8 16" id="KW-0227">DNA damage</keyword>
<dbReference type="SMART" id="SM00474">
    <property type="entry name" value="35EXOc"/>
    <property type="match status" value="1"/>
</dbReference>
<evidence type="ECO:0000313" key="22">
    <source>
        <dbReference type="Proteomes" id="UP000470771"/>
    </source>
</evidence>
<evidence type="ECO:0000256" key="5">
    <source>
        <dbReference type="ARBA" id="ARBA00022695"/>
    </source>
</evidence>
<dbReference type="SUPFAM" id="SSF53098">
    <property type="entry name" value="Ribonuclease H-like"/>
    <property type="match status" value="1"/>
</dbReference>
<keyword evidence="7" id="KW-0540">Nuclease</keyword>
<dbReference type="Pfam" id="PF01612">
    <property type="entry name" value="DNA_pol_A_exo1"/>
    <property type="match status" value="1"/>
</dbReference>
<feature type="domain" description="DNA-directed DNA polymerase family A palm" evidence="20">
    <location>
        <begin position="684"/>
        <end position="891"/>
    </location>
</feature>
<dbReference type="GO" id="GO:0006302">
    <property type="term" value="P:double-strand break repair"/>
    <property type="evidence" value="ECO:0007669"/>
    <property type="project" value="TreeGrafter"/>
</dbReference>
<dbReference type="CDD" id="cd08637">
    <property type="entry name" value="DNA_pol_A_pol_I_C"/>
    <property type="match status" value="1"/>
</dbReference>
<evidence type="ECO:0000256" key="14">
    <source>
        <dbReference type="ARBA" id="ARBA00049244"/>
    </source>
</evidence>
<dbReference type="InterPro" id="IPR001098">
    <property type="entry name" value="DNA-dir_DNA_pol_A_palm_dom"/>
</dbReference>
<feature type="domain" description="5'-3' exonuclease" evidence="19">
    <location>
        <begin position="4"/>
        <end position="266"/>
    </location>
</feature>
<dbReference type="InterPro" id="IPR029060">
    <property type="entry name" value="PIN-like_dom_sf"/>
</dbReference>
<dbReference type="CDD" id="cd06139">
    <property type="entry name" value="DNA_polA_I_Ecoli_like_exo"/>
    <property type="match status" value="1"/>
</dbReference>
<sequence>MSEKKTLYLLDAFALIYRAYFAFSQNQIINSKGQNTSAILGFTNTLWDVLQNNNPTHIAVVFDTDKPTSRHIEYKEYKAQREAMPDDIRSAIPYIKEIIEGFDIPILFSDGFEADDVIGTLAKKAEKEGYTTYMMTPDKDFGQLVSENIFMYKPARMGNKAEIWGIKEVCEKFEITEPLQVIDYLGMCGDAVDNIPGIPGVGDKTAKKFLKQYGSIENLHAHSHELKGKMREKVEGSIEQALLSKKLATIIVDAPVEFDESKLIRGAMDKEKLGEIFSELEFRTLGKRILGEEVVVQRATTDGQMDLFGSVTQEEIELNAPSEYATIESTDHAYIFADNESKMQTLLEVLSEANTICFDTETTGLNPQEAELVGIAFSTKKGEGFYVPISADFETAKKEVAIFKPFFADAKKQLVAQNLKYDLAILKRYDVQFKGSFFDTMIAHYLIQPDMKHGMDFLAQTYLHYDPVSIETIIGKKGKNQKSMRDIDPSAIADYACEDADITLQLKALFEPQIKKLNLSKLFYDIEIPLVEVLADMENEGINLDIAALKIFSEELKDDLARLEQSIFDMSGEQFNVDSPKQLGEVLFEKMAITEKAKKTKTGQYSTSEDTLSKLADKHEIVGVILEYRSLKKLKSTYVDALPELVNPHTHRLHTNYMQTVAATGRLSSTNPNLQNIPIRTEKGREIRKAFIPRNDDYTLLAADYSQIELRIIAALSKDESMIQAFQSGDDIHAATASKVFEVDIKDVTREMRSKAKMVNFGIIYGISAFGLSQRLNISRGEAAEIIESYFNKYPSIKAYMDNAIETAREKGYVETIMERRRYLTDINAKNAVVRGFAERNAINAPIQGSAADIIKIAMINIHKAFNANNFKSKLLLQVHDELVFDVLKEELETIKPIVKKEMENAVKLNVPLTVEMNNSINWLEAH</sequence>
<dbReference type="NCBIfam" id="TIGR00593">
    <property type="entry name" value="pola"/>
    <property type="match status" value="1"/>
</dbReference>
<dbReference type="NCBIfam" id="NF004397">
    <property type="entry name" value="PRK05755.1"/>
    <property type="match status" value="1"/>
</dbReference>
<feature type="domain" description="3'-5' exonuclease" evidence="18">
    <location>
        <begin position="334"/>
        <end position="515"/>
    </location>
</feature>
<feature type="coiled-coil region" evidence="17">
    <location>
        <begin position="546"/>
        <end position="573"/>
    </location>
</feature>
<dbReference type="GO" id="GO:0006261">
    <property type="term" value="P:DNA-templated DNA replication"/>
    <property type="evidence" value="ECO:0007669"/>
    <property type="project" value="UniProtKB-UniRule"/>
</dbReference>
<keyword evidence="17" id="KW-0175">Coiled coil</keyword>
<dbReference type="InterPro" id="IPR020045">
    <property type="entry name" value="DNA_polI_H3TH"/>
</dbReference>
<evidence type="ECO:0000259" key="19">
    <source>
        <dbReference type="SMART" id="SM00475"/>
    </source>
</evidence>
<dbReference type="InterPro" id="IPR002562">
    <property type="entry name" value="3'-5'_exonuclease_dom"/>
</dbReference>
<dbReference type="SUPFAM" id="SSF88723">
    <property type="entry name" value="PIN domain-like"/>
    <property type="match status" value="1"/>
</dbReference>
<dbReference type="SMART" id="SM00482">
    <property type="entry name" value="POLAc"/>
    <property type="match status" value="1"/>
</dbReference>
<dbReference type="FunFam" id="1.10.150.20:FF:000003">
    <property type="entry name" value="DNA polymerase I"/>
    <property type="match status" value="1"/>
</dbReference>
<dbReference type="InterPro" id="IPR020046">
    <property type="entry name" value="5-3_exonucl_a-hlix_arch_N"/>
</dbReference>
<evidence type="ECO:0000256" key="8">
    <source>
        <dbReference type="ARBA" id="ARBA00022763"/>
    </source>
</evidence>
<dbReference type="RefSeq" id="WP_160634138.1">
    <property type="nucleotide sequence ID" value="NZ_WWNE01000014.1"/>
</dbReference>
<dbReference type="InterPro" id="IPR008918">
    <property type="entry name" value="HhH2"/>
</dbReference>
<name>A0A6N9NP67_9FLAO</name>
<dbReference type="Gene3D" id="3.40.50.1010">
    <property type="entry name" value="5'-nuclease"/>
    <property type="match status" value="1"/>
</dbReference>
<evidence type="ECO:0000256" key="2">
    <source>
        <dbReference type="ARBA" id="ARBA00012417"/>
    </source>
</evidence>
<dbReference type="FunFam" id="1.10.150.20:FF:000002">
    <property type="entry name" value="DNA polymerase I"/>
    <property type="match status" value="1"/>
</dbReference>
<comment type="catalytic activity">
    <reaction evidence="14 16">
        <text>DNA(n) + a 2'-deoxyribonucleoside 5'-triphosphate = DNA(n+1) + diphosphate</text>
        <dbReference type="Rhea" id="RHEA:22508"/>
        <dbReference type="Rhea" id="RHEA-COMP:17339"/>
        <dbReference type="Rhea" id="RHEA-COMP:17340"/>
        <dbReference type="ChEBI" id="CHEBI:33019"/>
        <dbReference type="ChEBI" id="CHEBI:61560"/>
        <dbReference type="ChEBI" id="CHEBI:173112"/>
        <dbReference type="EC" id="2.7.7.7"/>
    </reaction>
</comment>
<dbReference type="EMBL" id="WWNE01000014">
    <property type="protein sequence ID" value="NBG67181.1"/>
    <property type="molecule type" value="Genomic_DNA"/>
</dbReference>
<evidence type="ECO:0000313" key="21">
    <source>
        <dbReference type="EMBL" id="NBG67181.1"/>
    </source>
</evidence>
<dbReference type="InterPro" id="IPR019760">
    <property type="entry name" value="DNA-dir_DNA_pol_A_CS"/>
</dbReference>
<dbReference type="Gene3D" id="3.30.70.370">
    <property type="match status" value="1"/>
</dbReference>
<evidence type="ECO:0000256" key="3">
    <source>
        <dbReference type="ARBA" id="ARBA00020311"/>
    </source>
</evidence>
<dbReference type="CDD" id="cd09859">
    <property type="entry name" value="PIN_53EXO"/>
    <property type="match status" value="1"/>
</dbReference>
<reference evidence="21 22" key="1">
    <citation type="submission" date="2019-12" db="EMBL/GenBank/DDBJ databases">
        <authorList>
            <person name="Zhao J."/>
        </authorList>
    </citation>
    <scope>NUCLEOTIDE SEQUENCE [LARGE SCALE GENOMIC DNA]</scope>
    <source>
        <strain evidence="21 22">S-15</strain>
    </source>
</reference>
<keyword evidence="6 16" id="KW-0235">DNA replication</keyword>
<evidence type="ECO:0000256" key="1">
    <source>
        <dbReference type="ARBA" id="ARBA00007705"/>
    </source>
</evidence>
<dbReference type="InterPro" id="IPR018320">
    <property type="entry name" value="DNA_polymerase_1"/>
</dbReference>
<dbReference type="InterPro" id="IPR036397">
    <property type="entry name" value="RNaseH_sf"/>
</dbReference>
<evidence type="ECO:0000256" key="7">
    <source>
        <dbReference type="ARBA" id="ARBA00022722"/>
    </source>
</evidence>
<dbReference type="InterPro" id="IPR002298">
    <property type="entry name" value="DNA_polymerase_A"/>
</dbReference>
<dbReference type="SUPFAM" id="SSF47807">
    <property type="entry name" value="5' to 3' exonuclease, C-terminal subdomain"/>
    <property type="match status" value="1"/>
</dbReference>
<evidence type="ECO:0000256" key="16">
    <source>
        <dbReference type="RuleBase" id="RU004460"/>
    </source>
</evidence>
<evidence type="ECO:0000256" key="6">
    <source>
        <dbReference type="ARBA" id="ARBA00022705"/>
    </source>
</evidence>
<evidence type="ECO:0000256" key="15">
    <source>
        <dbReference type="NCBIfam" id="TIGR00593"/>
    </source>
</evidence>
<evidence type="ECO:0000259" key="18">
    <source>
        <dbReference type="SMART" id="SM00474"/>
    </source>
</evidence>
<evidence type="ECO:0000256" key="9">
    <source>
        <dbReference type="ARBA" id="ARBA00022801"/>
    </source>
</evidence>
<dbReference type="Proteomes" id="UP000470771">
    <property type="component" value="Unassembled WGS sequence"/>
</dbReference>
<keyword evidence="13 16" id="KW-0234">DNA repair</keyword>
<keyword evidence="9 16" id="KW-0378">Hydrolase</keyword>